<sequence>MGDRSGAPGQRSYRRVRLEGELIQGTVETSKQDFHPVLRYPIPDGSLCYVFEFLRRTTREHFGYCCSGCKKSGKTTSVAVNSSNLVGDPALPPHVCLPKKNAQERVERVIYKSFHEIAEDASLARVKPRQLWQNTTEKVHYNEPAGEAQRDEMLLHFYKDGYASLLSSIGRAVRKHHDNRVTMENVPREYALLPDGTRSESKILFITVVQTLLFLFSVCQLNLSALVADGVHDLQPDATNKTGQLYAINGVIANSVDVPILFAITKRKSQRVNEVIYGQLRDAFAAAAGPVPDSAGL</sequence>
<organism evidence="1 2">
    <name type="scientific">Haemonchus contortus</name>
    <name type="common">Barber pole worm</name>
    <dbReference type="NCBI Taxonomy" id="6289"/>
    <lineage>
        <taxon>Eukaryota</taxon>
        <taxon>Metazoa</taxon>
        <taxon>Ecdysozoa</taxon>
        <taxon>Nematoda</taxon>
        <taxon>Chromadorea</taxon>
        <taxon>Rhabditida</taxon>
        <taxon>Rhabditina</taxon>
        <taxon>Rhabditomorpha</taxon>
        <taxon>Strongyloidea</taxon>
        <taxon>Trichostrongylidae</taxon>
        <taxon>Haemonchus</taxon>
    </lineage>
</organism>
<name>A0A7I4Z3A8_HAECO</name>
<keyword evidence="1" id="KW-1185">Reference proteome</keyword>
<dbReference type="OMA" id="KVHYNEP"/>
<evidence type="ECO:0000313" key="1">
    <source>
        <dbReference type="Proteomes" id="UP000025227"/>
    </source>
</evidence>
<reference evidence="2" key="1">
    <citation type="submission" date="2020-12" db="UniProtKB">
        <authorList>
            <consortium name="WormBaseParasite"/>
        </authorList>
    </citation>
    <scope>IDENTIFICATION</scope>
    <source>
        <strain evidence="2">MHco3</strain>
    </source>
</reference>
<proteinExistence type="predicted"/>
<dbReference type="OrthoDB" id="5861035at2759"/>
<protein>
    <submittedName>
        <fullName evidence="2">DDE_Tnp_1_7 domain-containing protein</fullName>
    </submittedName>
</protein>
<dbReference type="Proteomes" id="UP000025227">
    <property type="component" value="Unplaced"/>
</dbReference>
<accession>A0A7I4Z3A8</accession>
<dbReference type="WBParaSite" id="HCON_00177295-00001">
    <property type="protein sequence ID" value="HCON_00177295-00001"/>
    <property type="gene ID" value="HCON_00177295"/>
</dbReference>
<evidence type="ECO:0000313" key="2">
    <source>
        <dbReference type="WBParaSite" id="HCON_00177295-00001"/>
    </source>
</evidence>
<dbReference type="AlphaFoldDB" id="A0A7I4Z3A8"/>